<organism evidence="2 3">
    <name type="scientific">Toxoplasma gondii GAB2-2007-GAL-DOM2</name>
    <dbReference type="NCBI Taxonomy" id="1130820"/>
    <lineage>
        <taxon>Eukaryota</taxon>
        <taxon>Sar</taxon>
        <taxon>Alveolata</taxon>
        <taxon>Apicomplexa</taxon>
        <taxon>Conoidasida</taxon>
        <taxon>Coccidia</taxon>
        <taxon>Eucoccidiorida</taxon>
        <taxon>Eimeriorina</taxon>
        <taxon>Sarcocystidae</taxon>
        <taxon>Toxoplasma</taxon>
    </lineage>
</organism>
<feature type="region of interest" description="Disordered" evidence="1">
    <location>
        <begin position="193"/>
        <end position="312"/>
    </location>
</feature>
<protein>
    <submittedName>
        <fullName evidence="2">Uncharacterized protein</fullName>
    </submittedName>
</protein>
<accession>A0A086K3Y1</accession>
<feature type="compositionally biased region" description="Low complexity" evidence="1">
    <location>
        <begin position="282"/>
        <end position="293"/>
    </location>
</feature>
<evidence type="ECO:0000313" key="3">
    <source>
        <dbReference type="Proteomes" id="UP000028837"/>
    </source>
</evidence>
<feature type="compositionally biased region" description="Basic and acidic residues" evidence="1">
    <location>
        <begin position="225"/>
        <end position="242"/>
    </location>
</feature>
<gene>
    <name evidence="2" type="ORF">TGDOM2_268190</name>
</gene>
<dbReference type="EMBL" id="AHZU02000876">
    <property type="protein sequence ID" value="KFG39099.1"/>
    <property type="molecule type" value="Genomic_DNA"/>
</dbReference>
<dbReference type="VEuPathDB" id="ToxoDB:TGDOM2_268190"/>
<dbReference type="AlphaFoldDB" id="A0A086K3Y1"/>
<feature type="region of interest" description="Disordered" evidence="1">
    <location>
        <begin position="1"/>
        <end position="94"/>
    </location>
</feature>
<sequence>MIVQGSELFVPPLSPQHLPSQQDESPSQQFQRQPQGFVSATDIELGSNSVSGHALSPTELEGETAGLPVVKTGRYRHSDETENENLPETAVSKRFDGSAAANPMHTREQTSTEQDVLIFESDEAVPNPYQDRIDASGAGPETIGKTSQTSGTAVNNADIVTAYAASCDGRAAPVQCPLFRQPIDGSEEIFGAVTKNNFGHPPVTGTQLSRTRREDEEQPGGVVFEKGDPREKHDNGLPRHETGNGYTLNNNGGSRERPSQPSNLGKVPLREEDRKGPPSPPSLLDASLPALGGQQREQKAATEAENTEPLMQPATLLAFSVVDGGQTECQLPVKFLESSGERREDTGSLL</sequence>
<reference evidence="2 3" key="1">
    <citation type="submission" date="2014-02" db="EMBL/GenBank/DDBJ databases">
        <authorList>
            <person name="Sibley D."/>
            <person name="Venepally P."/>
            <person name="Karamycheva S."/>
            <person name="Hadjithomas M."/>
            <person name="Khan A."/>
            <person name="Brunk B."/>
            <person name="Roos D."/>
            <person name="Caler E."/>
            <person name="Lorenzi H."/>
        </authorList>
    </citation>
    <scope>NUCLEOTIDE SEQUENCE [LARGE SCALE GENOMIC DNA]</scope>
    <source>
        <strain evidence="2 3">GAB2-2007-GAL-DOM2</strain>
    </source>
</reference>
<comment type="caution">
    <text evidence="2">The sequence shown here is derived from an EMBL/GenBank/DDBJ whole genome shotgun (WGS) entry which is preliminary data.</text>
</comment>
<feature type="compositionally biased region" description="Polar residues" evidence="1">
    <location>
        <begin position="23"/>
        <end position="38"/>
    </location>
</feature>
<proteinExistence type="predicted"/>
<dbReference type="Proteomes" id="UP000028837">
    <property type="component" value="Unassembled WGS sequence"/>
</dbReference>
<evidence type="ECO:0000256" key="1">
    <source>
        <dbReference type="SAM" id="MobiDB-lite"/>
    </source>
</evidence>
<evidence type="ECO:0000313" key="2">
    <source>
        <dbReference type="EMBL" id="KFG39099.1"/>
    </source>
</evidence>
<feature type="region of interest" description="Disordered" evidence="1">
    <location>
        <begin position="127"/>
        <end position="150"/>
    </location>
</feature>
<dbReference type="OrthoDB" id="10345885at2759"/>
<feature type="compositionally biased region" description="Low complexity" evidence="1">
    <location>
        <begin position="243"/>
        <end position="253"/>
    </location>
</feature>
<name>A0A086K3Y1_TOXGO</name>